<proteinExistence type="predicted"/>
<organism evidence="3 4">
    <name type="scientific">Variovorax gossypii</name>
    <dbReference type="NCBI Taxonomy" id="1679495"/>
    <lineage>
        <taxon>Bacteria</taxon>
        <taxon>Pseudomonadati</taxon>
        <taxon>Pseudomonadota</taxon>
        <taxon>Betaproteobacteria</taxon>
        <taxon>Burkholderiales</taxon>
        <taxon>Comamonadaceae</taxon>
        <taxon>Variovorax</taxon>
    </lineage>
</organism>
<dbReference type="EMBL" id="RXOE01000002">
    <property type="protein sequence ID" value="RTQ34522.1"/>
    <property type="molecule type" value="Genomic_DNA"/>
</dbReference>
<dbReference type="InterPro" id="IPR002477">
    <property type="entry name" value="Peptidoglycan-bd-like"/>
</dbReference>
<dbReference type="InterPro" id="IPR036366">
    <property type="entry name" value="PGBDSf"/>
</dbReference>
<feature type="domain" description="Peptidoglycan binding-like" evidence="2">
    <location>
        <begin position="23"/>
        <end position="77"/>
    </location>
</feature>
<keyword evidence="4" id="KW-1185">Reference proteome</keyword>
<dbReference type="OrthoDB" id="1491023at2"/>
<evidence type="ECO:0000259" key="2">
    <source>
        <dbReference type="Pfam" id="PF01471"/>
    </source>
</evidence>
<dbReference type="InterPro" id="IPR036365">
    <property type="entry name" value="PGBD-like_sf"/>
</dbReference>
<dbReference type="Pfam" id="PF12385">
    <property type="entry name" value="Peptidase_C70"/>
    <property type="match status" value="1"/>
</dbReference>
<dbReference type="InterPro" id="IPR022118">
    <property type="entry name" value="Peptidase_C70_AvrRpt2"/>
</dbReference>
<dbReference type="Gene3D" id="1.10.101.10">
    <property type="entry name" value="PGBD-like superfamily/PGBD"/>
    <property type="match status" value="1"/>
</dbReference>
<protein>
    <recommendedName>
        <fullName evidence="2">Peptidoglycan binding-like domain-containing protein</fullName>
    </recommendedName>
</protein>
<comment type="caution">
    <text evidence="3">The sequence shown here is derived from an EMBL/GenBank/DDBJ whole genome shotgun (WGS) entry which is preliminary data.</text>
</comment>
<dbReference type="Pfam" id="PF01471">
    <property type="entry name" value="PG_binding_1"/>
    <property type="match status" value="1"/>
</dbReference>
<feature type="region of interest" description="Disordered" evidence="1">
    <location>
        <begin position="1"/>
        <end position="25"/>
    </location>
</feature>
<evidence type="ECO:0000313" key="4">
    <source>
        <dbReference type="Proteomes" id="UP000267418"/>
    </source>
</evidence>
<gene>
    <name evidence="3" type="ORF">EJP69_08830</name>
</gene>
<dbReference type="SUPFAM" id="SSF47090">
    <property type="entry name" value="PGBD-like"/>
    <property type="match status" value="1"/>
</dbReference>
<dbReference type="AlphaFoldDB" id="A0A3S0GX77"/>
<accession>A0A3S0GX77</accession>
<sequence>MPRVRASVGEGQEPMTTLTQGSRGADVRRLQEALNHKLQPGPELALDGDYGPVTRMAVRRLQAAHWLAEDGEAGPCTQNLVFGNECHAPILHPVALIPQPTPGLCWAACTAMITRSNVQAVVARTPPGLIADDGGLRAFPDGEEAMAADALFASAHGLSVRPPAPWSVAQLRAALQGGPLIFDLPWGAKGYAARVGRPGHMVLLVGIRGDDDPSGRGTTLRIFDPWPPGKGARCSVNFHKWMQAADPGSCRVLLP</sequence>
<evidence type="ECO:0000313" key="3">
    <source>
        <dbReference type="EMBL" id="RTQ34522.1"/>
    </source>
</evidence>
<name>A0A3S0GX77_9BURK</name>
<reference evidence="3 4" key="1">
    <citation type="submission" date="2018-12" db="EMBL/GenBank/DDBJ databases">
        <title>The genome of Variovorax gossypii DSM 100435.</title>
        <authorList>
            <person name="Gao J."/>
            <person name="Sun J."/>
        </authorList>
    </citation>
    <scope>NUCLEOTIDE SEQUENCE [LARGE SCALE GENOMIC DNA]</scope>
    <source>
        <strain evidence="3 4">DSM 100435</strain>
    </source>
</reference>
<dbReference type="Proteomes" id="UP000267418">
    <property type="component" value="Unassembled WGS sequence"/>
</dbReference>
<evidence type="ECO:0000256" key="1">
    <source>
        <dbReference type="SAM" id="MobiDB-lite"/>
    </source>
</evidence>